<accession>A0A2I5T572</accession>
<dbReference type="RefSeq" id="WP_101377479.1">
    <property type="nucleotide sequence ID" value="NZ_CP025084.1"/>
</dbReference>
<dbReference type="OrthoDB" id="256590at2"/>
<dbReference type="KEGG" id="serq:CWC46_07715"/>
<dbReference type="InterPro" id="IPR010584">
    <property type="entry name" value="ExoDNase_VIII"/>
</dbReference>
<feature type="compositionally biased region" description="Basic and acidic residues" evidence="1">
    <location>
        <begin position="451"/>
        <end position="461"/>
    </location>
</feature>
<feature type="region of interest" description="Disordered" evidence="1">
    <location>
        <begin position="441"/>
        <end position="463"/>
    </location>
</feature>
<protein>
    <submittedName>
        <fullName evidence="3">Uncharacterized protein</fullName>
    </submittedName>
</protein>
<feature type="region of interest" description="Disordered" evidence="1">
    <location>
        <begin position="114"/>
        <end position="139"/>
    </location>
</feature>
<dbReference type="AlphaFoldDB" id="A0A2I5T572"/>
<feature type="compositionally biased region" description="Polar residues" evidence="1">
    <location>
        <begin position="413"/>
        <end position="425"/>
    </location>
</feature>
<evidence type="ECO:0000313" key="4">
    <source>
        <dbReference type="Proteomes" id="UP000017700"/>
    </source>
</evidence>
<dbReference type="GO" id="GO:0051908">
    <property type="term" value="F:double-stranded DNA 5'-3' DNA exonuclease activity"/>
    <property type="evidence" value="ECO:0007669"/>
    <property type="project" value="InterPro"/>
</dbReference>
<dbReference type="Proteomes" id="UP000017700">
    <property type="component" value="Chromosome"/>
</dbReference>
<dbReference type="EMBL" id="CP025084">
    <property type="protein sequence ID" value="AUH04036.1"/>
    <property type="molecule type" value="Genomic_DNA"/>
</dbReference>
<feature type="compositionally biased region" description="Polar residues" evidence="1">
    <location>
        <begin position="119"/>
        <end position="139"/>
    </location>
</feature>
<dbReference type="EMBL" id="CP025085">
    <property type="protein sequence ID" value="AUG99717.1"/>
    <property type="molecule type" value="Genomic_DNA"/>
</dbReference>
<feature type="compositionally biased region" description="Low complexity" evidence="1">
    <location>
        <begin position="400"/>
        <end position="412"/>
    </location>
</feature>
<reference evidence="3 4" key="1">
    <citation type="journal article" date="2013" name="Genome Announc.">
        <title>Draft genome sequence of Serratia sp. strain ATCC 39006, a model bacterium for analysis of the biosynthesis and regulation of prodigiosin, a carbapenem, and gas vesicles.</title>
        <authorList>
            <person name="Fineran P.C."/>
            <person name="Iglesias Cans M.C."/>
            <person name="Ramsay J.P."/>
            <person name="Wilf N.M."/>
            <person name="Cossyleon D."/>
            <person name="McNeil M.B."/>
            <person name="Williamson N.R."/>
            <person name="Monson R.E."/>
            <person name="Becher S.A."/>
            <person name="Stanton J.A."/>
            <person name="Brugger K."/>
            <person name="Brown S.D."/>
            <person name="Salmond G.P."/>
        </authorList>
    </citation>
    <scope>NUCLEOTIDE SEQUENCE [LARGE SCALE GENOMIC DNA]</scope>
    <source>
        <strain evidence="3">ATCC 39006</strain>
        <strain evidence="4">ATCC 39006 / SC 11482</strain>
    </source>
</reference>
<feature type="region of interest" description="Disordered" evidence="1">
    <location>
        <begin position="400"/>
        <end position="425"/>
    </location>
</feature>
<keyword evidence="4" id="KW-1185">Reference proteome</keyword>
<evidence type="ECO:0000256" key="1">
    <source>
        <dbReference type="SAM" id="MobiDB-lite"/>
    </source>
</evidence>
<reference evidence="3" key="2">
    <citation type="submission" date="2013-09" db="EMBL/GenBank/DDBJ databases">
        <authorList>
            <person name="Wang G."/>
            <person name="Yang Y."/>
            <person name="Su Y."/>
        </authorList>
    </citation>
    <scope>NUCLEOTIDE SEQUENCE</scope>
    <source>
        <strain evidence="3">ATCC 39006</strain>
    </source>
</reference>
<organism evidence="3 4">
    <name type="scientific">Serratia sp. (strain ATCC 39006)</name>
    <name type="common">Prodigiosinella confusarubida</name>
    <dbReference type="NCBI Taxonomy" id="104623"/>
    <lineage>
        <taxon>Bacteria</taxon>
        <taxon>Pseudomonadati</taxon>
        <taxon>Pseudomonadota</taxon>
        <taxon>Gammaproteobacteria</taxon>
        <taxon>Enterobacterales</taxon>
        <taxon>Pectobacteriaceae</taxon>
        <taxon>Prodigiosinella</taxon>
    </lineage>
</organism>
<evidence type="ECO:0000313" key="3">
    <source>
        <dbReference type="EMBL" id="AUH04036.1"/>
    </source>
</evidence>
<proteinExistence type="predicted"/>
<evidence type="ECO:0000313" key="2">
    <source>
        <dbReference type="EMBL" id="AUG99717.1"/>
    </source>
</evidence>
<name>A0A2I5T572_SERS3</name>
<reference evidence="2 5" key="3">
    <citation type="submission" date="2017-11" db="EMBL/GenBank/DDBJ databases">
        <title>Complete genome sequence of Serratia sp. ATCC 39006 LacA.</title>
        <authorList>
            <person name="Hampton H.G."/>
            <person name="Jackson S.A."/>
            <person name="Jauregui R."/>
            <person name="Poulter G.T.M."/>
            <person name="Salmond G.P.C."/>
            <person name="Fineran P.C."/>
        </authorList>
    </citation>
    <scope>NUCLEOTIDE SEQUENCE [LARGE SCALE GENOMIC DNA]</scope>
    <source>
        <strain evidence="2 5">ATCC 39006</strain>
    </source>
</reference>
<evidence type="ECO:0000313" key="5">
    <source>
        <dbReference type="Proteomes" id="UP000233778"/>
    </source>
</evidence>
<dbReference type="Proteomes" id="UP000233778">
    <property type="component" value="Chromosome"/>
</dbReference>
<dbReference type="KEGG" id="sera:Ser39006_007720"/>
<sequence length="561" mass="61613">MNNYAFVIKAKAKSDKKSLFCWFSAKSDSRAEREIANILEDAEIETGRGTDYLLPVRTNWHVVDDLPDEGVIDDTWCDRYELSEDSLTWKRIPAPPPSVNIHDDHATVAAAQVEHSGAQLAQDTEQTGTQSEPQQDSAVTFEQATFTQRVLGAWLYSKFTALGPQGLRDIATLQHDMDAAYPQNLLLALNNAKDLLQLKHCFPKTLFDLIRDIKSVWPVDDKAPDVGHLLTFAKEWINAHNNQSESSNGPLREDITAKWVAKQGIKRTNAGTNAGGNNQTDRGNDITHSLDLLNKEIAMATLPMDFDIYEIPGPILRRAKEIIANKEEPFNTWSQKLLNMPGILDFSRAAIFALIRNAIPDITKMPASMQPYINSSLTESNHAHPSLELLTLARHLPAITEPGNTTETNNGTDSTLENTKLGSTDAQPEMKNLGGGMFSIDGLSQKATSNEGEKPENHSEEVGDVQMETNVGQSSEAVTSLPPATSEHGTVEEAAANLANAMKRCTDAIPSVQKIEPRNISENIPARTDSEHVEKLEARIARLEGVLASFAAAFTTAEDTL</sequence>
<gene>
    <name evidence="2" type="ORF">CWC46_07715</name>
    <name evidence="3" type="ORF">Ser39006_007720</name>
</gene>
<reference evidence="3" key="4">
    <citation type="submission" date="2017-11" db="EMBL/GenBank/DDBJ databases">
        <title>Complete genome sequence of Serratia sp. ATCC 39006.</title>
        <authorList>
            <person name="Hampton H.G."/>
            <person name="Jackson S.A."/>
            <person name="Jauregui R."/>
            <person name="Poulter G.T.M."/>
            <person name="Salmond G.P.C."/>
            <person name="Fineran P.C."/>
        </authorList>
    </citation>
    <scope>NUCLEOTIDE SEQUENCE</scope>
    <source>
        <strain evidence="3">ATCC 39006</strain>
    </source>
</reference>
<dbReference type="Pfam" id="PF06630">
    <property type="entry name" value="Exonuc_VIII"/>
    <property type="match status" value="1"/>
</dbReference>